<comment type="caution">
    <text evidence="2">The sequence shown here is derived from an EMBL/GenBank/DDBJ whole genome shotgun (WGS) entry which is preliminary data.</text>
</comment>
<evidence type="ECO:0008006" key="4">
    <source>
        <dbReference type="Google" id="ProtNLM"/>
    </source>
</evidence>
<dbReference type="OrthoDB" id="668456at2759"/>
<gene>
    <name evidence="2" type="ORF">M569_09077</name>
</gene>
<organism evidence="2 3">
    <name type="scientific">Genlisea aurea</name>
    <dbReference type="NCBI Taxonomy" id="192259"/>
    <lineage>
        <taxon>Eukaryota</taxon>
        <taxon>Viridiplantae</taxon>
        <taxon>Streptophyta</taxon>
        <taxon>Embryophyta</taxon>
        <taxon>Tracheophyta</taxon>
        <taxon>Spermatophyta</taxon>
        <taxon>Magnoliopsida</taxon>
        <taxon>eudicotyledons</taxon>
        <taxon>Gunneridae</taxon>
        <taxon>Pentapetalae</taxon>
        <taxon>asterids</taxon>
        <taxon>lamiids</taxon>
        <taxon>Lamiales</taxon>
        <taxon>Lentibulariaceae</taxon>
        <taxon>Genlisea</taxon>
    </lineage>
</organism>
<dbReference type="AlphaFoldDB" id="S8CFM4"/>
<dbReference type="EMBL" id="AUSU01004089">
    <property type="protein sequence ID" value="EPS65700.1"/>
    <property type="molecule type" value="Genomic_DNA"/>
</dbReference>
<reference evidence="2 3" key="1">
    <citation type="journal article" date="2013" name="BMC Genomics">
        <title>The miniature genome of a carnivorous plant Genlisea aurea contains a low number of genes and short non-coding sequences.</title>
        <authorList>
            <person name="Leushkin E.V."/>
            <person name="Sutormin R.A."/>
            <person name="Nabieva E.R."/>
            <person name="Penin A.A."/>
            <person name="Kondrashov A.S."/>
            <person name="Logacheva M.D."/>
        </authorList>
    </citation>
    <scope>NUCLEOTIDE SEQUENCE [LARGE SCALE GENOMIC DNA]</scope>
</reference>
<proteinExistence type="predicted"/>
<accession>S8CFM4</accession>
<dbReference type="PANTHER" id="PTHR33623">
    <property type="entry name" value="OS04G0572500 PROTEIN"/>
    <property type="match status" value="1"/>
</dbReference>
<protein>
    <recommendedName>
        <fullName evidence="4">DUF4378 domain-containing protein</fullName>
    </recommendedName>
</protein>
<evidence type="ECO:0000313" key="2">
    <source>
        <dbReference type="EMBL" id="EPS65700.1"/>
    </source>
</evidence>
<feature type="compositionally biased region" description="Acidic residues" evidence="1">
    <location>
        <begin position="165"/>
        <end position="174"/>
    </location>
</feature>
<name>S8CFM4_9LAMI</name>
<sequence length="347" mass="39082">MESKPLLLKDYLLDDMSSCSSNGFASFSRNKCCAVGFHAAESLSKSAIRCAISAAVRKLPISLLRRRRKAIGGSECSQSLCCRSRAATTSEGKRDSSWSESDFAATDCCWSAEANTTPFCLSIGGEIVPLSHAANDTVSTESSSKNQRLKEGKEELSPVSVLECDSYDDDENNDDSSSPFRRKHVEIPGTKEKHVKRMMKLLDPVNLVAKYTNYPDDDDSTGRRPASVNRIVASDSEAGDEFDDPLRQQTKDAASRYENVLFRDRAERLLSRYLRERMERGSGLRFGWFVSFDVGCEWLVDAEETEDKKWKWRELDEEREEDGVGGVLEDLLLDLIVDEFVMEMRRK</sequence>
<keyword evidence="3" id="KW-1185">Reference proteome</keyword>
<feature type="compositionally biased region" description="Polar residues" evidence="1">
    <location>
        <begin position="134"/>
        <end position="146"/>
    </location>
</feature>
<evidence type="ECO:0000256" key="1">
    <source>
        <dbReference type="SAM" id="MobiDB-lite"/>
    </source>
</evidence>
<feature type="region of interest" description="Disordered" evidence="1">
    <location>
        <begin position="134"/>
        <end position="189"/>
    </location>
</feature>
<dbReference type="Proteomes" id="UP000015453">
    <property type="component" value="Unassembled WGS sequence"/>
</dbReference>
<dbReference type="PANTHER" id="PTHR33623:SF4">
    <property type="entry name" value="DUF4378 DOMAIN-CONTAINING PROTEIN"/>
    <property type="match status" value="1"/>
</dbReference>
<evidence type="ECO:0000313" key="3">
    <source>
        <dbReference type="Proteomes" id="UP000015453"/>
    </source>
</evidence>